<sequence>LAEITPLRDIFAALFFVSLGMLLDPRILVEYWWMVATMVVFIIFTKFLVVFGIVRCFGYSGGVALLAGAGLFQIGEFSFILAAVGVSTGIITNQSYSLIIDSAIITMLLTPLSMSLVSRLYTRLAPAPGV</sequence>
<comment type="subcellular location">
    <subcellularLocation>
        <location evidence="1">Membrane</location>
        <topology evidence="1">Multi-pass membrane protein</topology>
    </subcellularLocation>
</comment>
<name>X1DCN8_9ZZZZ</name>
<evidence type="ECO:0000259" key="8">
    <source>
        <dbReference type="Pfam" id="PF00999"/>
    </source>
</evidence>
<dbReference type="InterPro" id="IPR006153">
    <property type="entry name" value="Cation/H_exchanger_TM"/>
</dbReference>
<keyword evidence="5 7" id="KW-1133">Transmembrane helix</keyword>
<dbReference type="GO" id="GO:1902600">
    <property type="term" value="P:proton transmembrane transport"/>
    <property type="evidence" value="ECO:0007669"/>
    <property type="project" value="InterPro"/>
</dbReference>
<feature type="transmembrane region" description="Helical" evidence="7">
    <location>
        <begin position="96"/>
        <end position="117"/>
    </location>
</feature>
<dbReference type="PANTHER" id="PTHR42751">
    <property type="entry name" value="SODIUM/HYDROGEN EXCHANGER FAMILY/TRKA DOMAIN PROTEIN"/>
    <property type="match status" value="1"/>
</dbReference>
<dbReference type="Pfam" id="PF00999">
    <property type="entry name" value="Na_H_Exchanger"/>
    <property type="match status" value="1"/>
</dbReference>
<comment type="caution">
    <text evidence="9">The sequence shown here is derived from an EMBL/GenBank/DDBJ whole genome shotgun (WGS) entry which is preliminary data.</text>
</comment>
<dbReference type="InterPro" id="IPR038770">
    <property type="entry name" value="Na+/solute_symporter_sf"/>
</dbReference>
<evidence type="ECO:0000256" key="1">
    <source>
        <dbReference type="ARBA" id="ARBA00004141"/>
    </source>
</evidence>
<dbReference type="GO" id="GO:0016020">
    <property type="term" value="C:membrane"/>
    <property type="evidence" value="ECO:0007669"/>
    <property type="project" value="UniProtKB-SubCell"/>
</dbReference>
<dbReference type="Gene3D" id="1.20.1530.20">
    <property type="match status" value="1"/>
</dbReference>
<keyword evidence="6 7" id="KW-0472">Membrane</keyword>
<evidence type="ECO:0000256" key="7">
    <source>
        <dbReference type="SAM" id="Phobius"/>
    </source>
</evidence>
<feature type="domain" description="Cation/H+ exchanger transmembrane" evidence="8">
    <location>
        <begin position="3"/>
        <end position="115"/>
    </location>
</feature>
<evidence type="ECO:0000256" key="4">
    <source>
        <dbReference type="ARBA" id="ARBA00022692"/>
    </source>
</evidence>
<dbReference type="PANTHER" id="PTHR42751:SF3">
    <property type="entry name" value="SODIUM_GLUTAMATE SYMPORTER"/>
    <property type="match status" value="1"/>
</dbReference>
<feature type="non-terminal residue" evidence="9">
    <location>
        <position position="130"/>
    </location>
</feature>
<evidence type="ECO:0000256" key="2">
    <source>
        <dbReference type="ARBA" id="ARBA00005551"/>
    </source>
</evidence>
<evidence type="ECO:0000313" key="9">
    <source>
        <dbReference type="EMBL" id="GAH06080.1"/>
    </source>
</evidence>
<feature type="non-terminal residue" evidence="9">
    <location>
        <position position="1"/>
    </location>
</feature>
<dbReference type="GO" id="GO:0015297">
    <property type="term" value="F:antiporter activity"/>
    <property type="evidence" value="ECO:0007669"/>
    <property type="project" value="InterPro"/>
</dbReference>
<proteinExistence type="inferred from homology"/>
<dbReference type="EMBL" id="BART01038560">
    <property type="protein sequence ID" value="GAH06080.1"/>
    <property type="molecule type" value="Genomic_DNA"/>
</dbReference>
<reference evidence="9" key="1">
    <citation type="journal article" date="2014" name="Front. Microbiol.">
        <title>High frequency of phylogenetically diverse reductive dehalogenase-homologous genes in deep subseafloor sedimentary metagenomes.</title>
        <authorList>
            <person name="Kawai M."/>
            <person name="Futagami T."/>
            <person name="Toyoda A."/>
            <person name="Takaki Y."/>
            <person name="Nishi S."/>
            <person name="Hori S."/>
            <person name="Arai W."/>
            <person name="Tsubouchi T."/>
            <person name="Morono Y."/>
            <person name="Uchiyama I."/>
            <person name="Ito T."/>
            <person name="Fujiyama A."/>
            <person name="Inagaki F."/>
            <person name="Takami H."/>
        </authorList>
    </citation>
    <scope>NUCLEOTIDE SEQUENCE</scope>
    <source>
        <strain evidence="9">Expedition CK06-06</strain>
    </source>
</reference>
<dbReference type="AlphaFoldDB" id="X1DCN8"/>
<gene>
    <name evidence="9" type="ORF">S01H4_63881</name>
</gene>
<keyword evidence="3" id="KW-0813">Transport</keyword>
<feature type="transmembrane region" description="Helical" evidence="7">
    <location>
        <begin position="63"/>
        <end position="84"/>
    </location>
</feature>
<comment type="similarity">
    <text evidence="2">Belongs to the monovalent cation:proton antiporter 2 (CPA2) transporter (TC 2.A.37) family.</text>
</comment>
<organism evidence="9">
    <name type="scientific">marine sediment metagenome</name>
    <dbReference type="NCBI Taxonomy" id="412755"/>
    <lineage>
        <taxon>unclassified sequences</taxon>
        <taxon>metagenomes</taxon>
        <taxon>ecological metagenomes</taxon>
    </lineage>
</organism>
<keyword evidence="4 7" id="KW-0812">Transmembrane</keyword>
<protein>
    <recommendedName>
        <fullName evidence="8">Cation/H+ exchanger transmembrane domain-containing protein</fullName>
    </recommendedName>
</protein>
<accession>X1DCN8</accession>
<feature type="transmembrane region" description="Helical" evidence="7">
    <location>
        <begin position="31"/>
        <end position="51"/>
    </location>
</feature>
<evidence type="ECO:0000256" key="3">
    <source>
        <dbReference type="ARBA" id="ARBA00022448"/>
    </source>
</evidence>
<evidence type="ECO:0000256" key="6">
    <source>
        <dbReference type="ARBA" id="ARBA00023136"/>
    </source>
</evidence>
<evidence type="ECO:0000256" key="5">
    <source>
        <dbReference type="ARBA" id="ARBA00022989"/>
    </source>
</evidence>